<keyword evidence="4" id="KW-0808">Transferase</keyword>
<dbReference type="GO" id="GO:0005524">
    <property type="term" value="F:ATP binding"/>
    <property type="evidence" value="ECO:0007669"/>
    <property type="project" value="UniProtKB-KW"/>
</dbReference>
<dbReference type="CDD" id="cd16917">
    <property type="entry name" value="HATPase_UhpB-NarQ-NarX-like"/>
    <property type="match status" value="1"/>
</dbReference>
<reference evidence="12" key="1">
    <citation type="submission" date="2021-01" db="EMBL/GenBank/DDBJ databases">
        <title>Whole genome shotgun sequence of Virgisporangium aurantiacum NBRC 16421.</title>
        <authorList>
            <person name="Komaki H."/>
            <person name="Tamura T."/>
        </authorList>
    </citation>
    <scope>NUCLEOTIDE SEQUENCE</scope>
    <source>
        <strain evidence="12">NBRC 16421</strain>
    </source>
</reference>
<comment type="catalytic activity">
    <reaction evidence="1">
        <text>ATP + protein L-histidine = ADP + protein N-phospho-L-histidine.</text>
        <dbReference type="EC" id="2.7.13.3"/>
    </reaction>
</comment>
<feature type="domain" description="Signal transduction histidine kinase subgroup 3 dimerisation and phosphoacceptor" evidence="11">
    <location>
        <begin position="190"/>
        <end position="256"/>
    </location>
</feature>
<dbReference type="InterPro" id="IPR003594">
    <property type="entry name" value="HATPase_dom"/>
</dbReference>
<keyword evidence="9" id="KW-0812">Transmembrane</keyword>
<evidence type="ECO:0000259" key="10">
    <source>
        <dbReference type="Pfam" id="PF02518"/>
    </source>
</evidence>
<evidence type="ECO:0000256" key="3">
    <source>
        <dbReference type="ARBA" id="ARBA00022553"/>
    </source>
</evidence>
<dbReference type="Gene3D" id="1.20.5.1930">
    <property type="match status" value="1"/>
</dbReference>
<dbReference type="Pfam" id="PF02518">
    <property type="entry name" value="HATPase_c"/>
    <property type="match status" value="1"/>
</dbReference>
<dbReference type="AlphaFoldDB" id="A0A8J3ZLJ0"/>
<dbReference type="Pfam" id="PF07730">
    <property type="entry name" value="HisKA_3"/>
    <property type="match status" value="1"/>
</dbReference>
<dbReference type="PANTHER" id="PTHR24421:SF10">
    <property type="entry name" value="NITRATE_NITRITE SENSOR PROTEIN NARQ"/>
    <property type="match status" value="1"/>
</dbReference>
<accession>A0A8J3ZLJ0</accession>
<keyword evidence="3" id="KW-0597">Phosphoprotein</keyword>
<sequence>MTLHAGVQARAHRFVARPVRADAAIAVVVLAVTLVTATAGPQARPLTGLGAACACVAAGSLVFRRRYPFATLLVAALAAEVFLAHNHARNGLVILAAPLVALSTVAERATRMRAVLVGGVVVLSIGVTHVWLKPAILGPENLALAAFGGLAVAAGTASRHRHAYLAEARKRADQAEADRDAEARRRVTEERLRIARDLHDVIGHHLALIHIQARVAAHALDGADGPAGQALDHVCAASKAALTDLGDTIGLLRQADDPAAPPTAPLCGLDRVHDLLATYRRSGLDIAVAVAGPVRPLPGPVDLTAYRVLQESLTNVCKHAGPTTVTVDLAYRADALELSVENDTTGQPARRTGHGHVGMRERIGALGGTFTAGPAPHGRYRISARLPYAAP</sequence>
<gene>
    <name evidence="12" type="ORF">Vau01_117460</name>
</gene>
<evidence type="ECO:0000259" key="11">
    <source>
        <dbReference type="Pfam" id="PF07730"/>
    </source>
</evidence>
<dbReference type="EC" id="2.7.13.3" evidence="2"/>
<dbReference type="Proteomes" id="UP000612585">
    <property type="component" value="Unassembled WGS sequence"/>
</dbReference>
<keyword evidence="9" id="KW-0472">Membrane</keyword>
<organism evidence="12 13">
    <name type="scientific">Virgisporangium aurantiacum</name>
    <dbReference type="NCBI Taxonomy" id="175570"/>
    <lineage>
        <taxon>Bacteria</taxon>
        <taxon>Bacillati</taxon>
        <taxon>Actinomycetota</taxon>
        <taxon>Actinomycetes</taxon>
        <taxon>Micromonosporales</taxon>
        <taxon>Micromonosporaceae</taxon>
        <taxon>Virgisporangium</taxon>
    </lineage>
</organism>
<keyword evidence="6 12" id="KW-0418">Kinase</keyword>
<dbReference type="EMBL" id="BOPG01000112">
    <property type="protein sequence ID" value="GIJ64230.1"/>
    <property type="molecule type" value="Genomic_DNA"/>
</dbReference>
<evidence type="ECO:0000256" key="5">
    <source>
        <dbReference type="ARBA" id="ARBA00022741"/>
    </source>
</evidence>
<evidence type="ECO:0000256" key="4">
    <source>
        <dbReference type="ARBA" id="ARBA00022679"/>
    </source>
</evidence>
<proteinExistence type="predicted"/>
<dbReference type="PANTHER" id="PTHR24421">
    <property type="entry name" value="NITRATE/NITRITE SENSOR PROTEIN NARX-RELATED"/>
    <property type="match status" value="1"/>
</dbReference>
<keyword evidence="13" id="KW-1185">Reference proteome</keyword>
<dbReference type="RefSeq" id="WP_204012364.1">
    <property type="nucleotide sequence ID" value="NZ_BOPG01000112.1"/>
</dbReference>
<evidence type="ECO:0000313" key="13">
    <source>
        <dbReference type="Proteomes" id="UP000612585"/>
    </source>
</evidence>
<dbReference type="GO" id="GO:0016020">
    <property type="term" value="C:membrane"/>
    <property type="evidence" value="ECO:0007669"/>
    <property type="project" value="InterPro"/>
</dbReference>
<dbReference type="GO" id="GO:0000155">
    <property type="term" value="F:phosphorelay sensor kinase activity"/>
    <property type="evidence" value="ECO:0007669"/>
    <property type="project" value="InterPro"/>
</dbReference>
<protein>
    <recommendedName>
        <fullName evidence="2">histidine kinase</fullName>
        <ecNumber evidence="2">2.7.13.3</ecNumber>
    </recommendedName>
</protein>
<dbReference type="SUPFAM" id="SSF55874">
    <property type="entry name" value="ATPase domain of HSP90 chaperone/DNA topoisomerase II/histidine kinase"/>
    <property type="match status" value="1"/>
</dbReference>
<feature type="domain" description="Histidine kinase/HSP90-like ATPase" evidence="10">
    <location>
        <begin position="305"/>
        <end position="388"/>
    </location>
</feature>
<feature type="transmembrane region" description="Helical" evidence="9">
    <location>
        <begin position="46"/>
        <end position="63"/>
    </location>
</feature>
<evidence type="ECO:0000256" key="9">
    <source>
        <dbReference type="SAM" id="Phobius"/>
    </source>
</evidence>
<name>A0A8J3ZLJ0_9ACTN</name>
<evidence type="ECO:0000256" key="7">
    <source>
        <dbReference type="ARBA" id="ARBA00022840"/>
    </source>
</evidence>
<evidence type="ECO:0000256" key="6">
    <source>
        <dbReference type="ARBA" id="ARBA00022777"/>
    </source>
</evidence>
<dbReference type="InterPro" id="IPR050482">
    <property type="entry name" value="Sensor_HK_TwoCompSys"/>
</dbReference>
<evidence type="ECO:0000256" key="2">
    <source>
        <dbReference type="ARBA" id="ARBA00012438"/>
    </source>
</evidence>
<keyword evidence="7" id="KW-0067">ATP-binding</keyword>
<dbReference type="Gene3D" id="3.30.565.10">
    <property type="entry name" value="Histidine kinase-like ATPase, C-terminal domain"/>
    <property type="match status" value="1"/>
</dbReference>
<dbReference type="GO" id="GO:0046983">
    <property type="term" value="F:protein dimerization activity"/>
    <property type="evidence" value="ECO:0007669"/>
    <property type="project" value="InterPro"/>
</dbReference>
<keyword evidence="9" id="KW-1133">Transmembrane helix</keyword>
<evidence type="ECO:0000313" key="12">
    <source>
        <dbReference type="EMBL" id="GIJ64230.1"/>
    </source>
</evidence>
<evidence type="ECO:0000256" key="1">
    <source>
        <dbReference type="ARBA" id="ARBA00000085"/>
    </source>
</evidence>
<feature type="transmembrane region" description="Helical" evidence="9">
    <location>
        <begin position="21"/>
        <end position="40"/>
    </location>
</feature>
<dbReference type="InterPro" id="IPR011712">
    <property type="entry name" value="Sig_transdc_His_kin_sub3_dim/P"/>
</dbReference>
<keyword evidence="5" id="KW-0547">Nucleotide-binding</keyword>
<comment type="caution">
    <text evidence="12">The sequence shown here is derived from an EMBL/GenBank/DDBJ whole genome shotgun (WGS) entry which is preliminary data.</text>
</comment>
<evidence type="ECO:0000256" key="8">
    <source>
        <dbReference type="ARBA" id="ARBA00023012"/>
    </source>
</evidence>
<dbReference type="InterPro" id="IPR036890">
    <property type="entry name" value="HATPase_C_sf"/>
</dbReference>
<keyword evidence="8" id="KW-0902">Two-component regulatory system</keyword>
<feature type="transmembrane region" description="Helical" evidence="9">
    <location>
        <begin position="114"/>
        <end position="132"/>
    </location>
</feature>